<keyword evidence="3" id="KW-1185">Reference proteome</keyword>
<evidence type="ECO:0008006" key="4">
    <source>
        <dbReference type="Google" id="ProtNLM"/>
    </source>
</evidence>
<keyword evidence="1" id="KW-0812">Transmembrane</keyword>
<feature type="transmembrane region" description="Helical" evidence="1">
    <location>
        <begin position="34"/>
        <end position="57"/>
    </location>
</feature>
<proteinExistence type="predicted"/>
<organism evidence="2 3">
    <name type="scientific">Roseovarius albus</name>
    <dbReference type="NCBI Taxonomy" id="1247867"/>
    <lineage>
        <taxon>Bacteria</taxon>
        <taxon>Pseudomonadati</taxon>
        <taxon>Pseudomonadota</taxon>
        <taxon>Alphaproteobacteria</taxon>
        <taxon>Rhodobacterales</taxon>
        <taxon>Roseobacteraceae</taxon>
        <taxon>Roseovarius</taxon>
    </lineage>
</organism>
<evidence type="ECO:0000313" key="2">
    <source>
        <dbReference type="EMBL" id="SLN71048.1"/>
    </source>
</evidence>
<dbReference type="Proteomes" id="UP000193061">
    <property type="component" value="Unassembled WGS sequence"/>
</dbReference>
<accession>A0A1X7A5C1</accession>
<reference evidence="2 3" key="1">
    <citation type="submission" date="2017-03" db="EMBL/GenBank/DDBJ databases">
        <authorList>
            <person name="Afonso C.L."/>
            <person name="Miller P.J."/>
            <person name="Scott M.A."/>
            <person name="Spackman E."/>
            <person name="Goraichik I."/>
            <person name="Dimitrov K.M."/>
            <person name="Suarez D.L."/>
            <person name="Swayne D.E."/>
        </authorList>
    </citation>
    <scope>NUCLEOTIDE SEQUENCE [LARGE SCALE GENOMIC DNA]</scope>
    <source>
        <strain evidence="2 3">CECT 7450</strain>
    </source>
</reference>
<protein>
    <recommendedName>
        <fullName evidence="4">DNA methyltransferase</fullName>
    </recommendedName>
</protein>
<sequence>MELILNLIAGALGGNVAGSILKKYDLGTLGNSLAGILGGGLGGQLLSMIGVGGAAAGGSMVMDIIGSLATGGVGGAVVMVIIGVIKKALVK</sequence>
<dbReference type="RefSeq" id="WP_085807554.1">
    <property type="nucleotide sequence ID" value="NZ_FWFX01000017.1"/>
</dbReference>
<dbReference type="AlphaFoldDB" id="A0A1X7A5C1"/>
<feature type="transmembrane region" description="Helical" evidence="1">
    <location>
        <begin position="64"/>
        <end position="85"/>
    </location>
</feature>
<gene>
    <name evidence="2" type="ORF">ROA7450_03900</name>
</gene>
<evidence type="ECO:0000313" key="3">
    <source>
        <dbReference type="Proteomes" id="UP000193061"/>
    </source>
</evidence>
<name>A0A1X7A5C1_9RHOB</name>
<evidence type="ECO:0000256" key="1">
    <source>
        <dbReference type="SAM" id="Phobius"/>
    </source>
</evidence>
<keyword evidence="1" id="KW-1133">Transmembrane helix</keyword>
<dbReference type="EMBL" id="FWFX01000017">
    <property type="protein sequence ID" value="SLN71048.1"/>
    <property type="molecule type" value="Genomic_DNA"/>
</dbReference>
<keyword evidence="1" id="KW-0472">Membrane</keyword>